<dbReference type="GO" id="GO:0016491">
    <property type="term" value="F:oxidoreductase activity"/>
    <property type="evidence" value="ECO:0007669"/>
    <property type="project" value="UniProtKB-KW"/>
</dbReference>
<gene>
    <name evidence="3" type="ORF">Q4481_15600</name>
</gene>
<organism evidence="3 4">
    <name type="scientific">Rhizobium alvei</name>
    <dbReference type="NCBI Taxonomy" id="1132659"/>
    <lineage>
        <taxon>Bacteria</taxon>
        <taxon>Pseudomonadati</taxon>
        <taxon>Pseudomonadota</taxon>
        <taxon>Alphaproteobacteria</taxon>
        <taxon>Hyphomicrobiales</taxon>
        <taxon>Rhizobiaceae</taxon>
        <taxon>Rhizobium/Agrobacterium group</taxon>
        <taxon>Rhizobium</taxon>
    </lineage>
</organism>
<evidence type="ECO:0000256" key="1">
    <source>
        <dbReference type="ARBA" id="ARBA00023002"/>
    </source>
</evidence>
<dbReference type="Pfam" id="PF01266">
    <property type="entry name" value="DAO"/>
    <property type="match status" value="1"/>
</dbReference>
<reference evidence="3" key="2">
    <citation type="submission" date="2023-07" db="EMBL/GenBank/DDBJ databases">
        <authorList>
            <person name="Shen H."/>
        </authorList>
    </citation>
    <scope>NUCLEOTIDE SEQUENCE</scope>
    <source>
        <strain evidence="3">TNR-22</strain>
    </source>
</reference>
<evidence type="ECO:0000259" key="2">
    <source>
        <dbReference type="Pfam" id="PF01266"/>
    </source>
</evidence>
<dbReference type="EC" id="1.-.-.-" evidence="3"/>
<dbReference type="PANTHER" id="PTHR13847:SF289">
    <property type="entry name" value="GLYCINE OXIDASE"/>
    <property type="match status" value="1"/>
</dbReference>
<comment type="caution">
    <text evidence="3">The sequence shown here is derived from an EMBL/GenBank/DDBJ whole genome shotgun (WGS) entry which is preliminary data.</text>
</comment>
<protein>
    <submittedName>
        <fullName evidence="3">FAD-binding oxidoreductase</fullName>
        <ecNumber evidence="3">1.-.-.-</ecNumber>
    </submittedName>
</protein>
<keyword evidence="1 3" id="KW-0560">Oxidoreductase</keyword>
<dbReference type="InterPro" id="IPR036188">
    <property type="entry name" value="FAD/NAD-bd_sf"/>
</dbReference>
<sequence length="356" mass="38616">MNSPHIIVIGGGIIGASIAWHLADAGAKTSIYCRDPGGVATPNSFAWINANWGNPEPYFHLRRRSMDRWKHLAERIPGLHPEWNGSICYDLEPEGLTRFAEEHGSWGYGLARIDRDEIIRLEPNLADLPDWALKIDEEGMIEPHEAALAFLSDAERKGAKVTRNQSVKRLILRDGRICGVETELGIEEADKVVLAAGAETAALAAAIGITIPMEASPGLLMDTHPAPPLLNHIIVAPGMEMRQAADGSIVAATSFNGTDPGEDPEQTARTLFADLLRRLKPGALLEYRNFRIGYRPMPKDGFPILGCAENGPGLYIAITHSGVTLAPAIGEIAAREILTGEDEPMLAPYRLSRFAG</sequence>
<evidence type="ECO:0000313" key="4">
    <source>
        <dbReference type="Proteomes" id="UP001174932"/>
    </source>
</evidence>
<dbReference type="PANTHER" id="PTHR13847">
    <property type="entry name" value="SARCOSINE DEHYDROGENASE-RELATED"/>
    <property type="match status" value="1"/>
</dbReference>
<feature type="domain" description="FAD dependent oxidoreductase" evidence="2">
    <location>
        <begin position="6"/>
        <end position="335"/>
    </location>
</feature>
<accession>A0ABT8YPF4</accession>
<keyword evidence="4" id="KW-1185">Reference proteome</keyword>
<evidence type="ECO:0000313" key="3">
    <source>
        <dbReference type="EMBL" id="MDO6965391.1"/>
    </source>
</evidence>
<dbReference type="Proteomes" id="UP001174932">
    <property type="component" value="Unassembled WGS sequence"/>
</dbReference>
<dbReference type="InterPro" id="IPR006076">
    <property type="entry name" value="FAD-dep_OxRdtase"/>
</dbReference>
<dbReference type="Gene3D" id="3.30.9.10">
    <property type="entry name" value="D-Amino Acid Oxidase, subunit A, domain 2"/>
    <property type="match status" value="1"/>
</dbReference>
<proteinExistence type="predicted"/>
<dbReference type="Gene3D" id="3.50.50.60">
    <property type="entry name" value="FAD/NAD(P)-binding domain"/>
    <property type="match status" value="1"/>
</dbReference>
<dbReference type="EMBL" id="JAUOZU010000010">
    <property type="protein sequence ID" value="MDO6965391.1"/>
    <property type="molecule type" value="Genomic_DNA"/>
</dbReference>
<reference evidence="3" key="1">
    <citation type="journal article" date="2015" name="Int. J. Syst. Evol. Microbiol.">
        <title>Rhizobium alvei sp. nov., isolated from a freshwater river.</title>
        <authorList>
            <person name="Sheu S.Y."/>
            <person name="Huang H.W."/>
            <person name="Young C.C."/>
            <person name="Chen W.M."/>
        </authorList>
    </citation>
    <scope>NUCLEOTIDE SEQUENCE</scope>
    <source>
        <strain evidence="3">TNR-22</strain>
    </source>
</reference>
<dbReference type="SUPFAM" id="SSF51905">
    <property type="entry name" value="FAD/NAD(P)-binding domain"/>
    <property type="match status" value="1"/>
</dbReference>
<dbReference type="RefSeq" id="WP_304377312.1">
    <property type="nucleotide sequence ID" value="NZ_JAUOZU010000010.1"/>
</dbReference>
<name>A0ABT8YPF4_9HYPH</name>